<sequence length="146" mass="16552">MGVKGKLIASVEVKCGGHLIHDIFHTNTHHISNISPGKVHKFDIDEGETVKVGSIVSWKYNDDGNDKICKQVIEAVDHQNKSITWKVIGGDLLELYNSFTMISSHDHQWTTWTFVYEKKTENTPEPLVFLGYALHVTRDIEGHLLK</sequence>
<dbReference type="OrthoDB" id="1252351at2759"/>
<dbReference type="InterPro" id="IPR023393">
    <property type="entry name" value="START-like_dom_sf"/>
</dbReference>
<dbReference type="OMA" id="INEGEWG"/>
<reference evidence="2" key="1">
    <citation type="submission" date="2025-08" db="UniProtKB">
        <authorList>
            <consortium name="RefSeq"/>
        </authorList>
    </citation>
    <scope>IDENTIFICATION</scope>
</reference>
<proteinExistence type="predicted"/>
<dbReference type="KEGG" id="nta:107774922"/>
<dbReference type="GO" id="GO:0006952">
    <property type="term" value="P:defense response"/>
    <property type="evidence" value="ECO:0007669"/>
    <property type="project" value="InterPro"/>
</dbReference>
<dbReference type="SUPFAM" id="SSF55961">
    <property type="entry name" value="Bet v1-like"/>
    <property type="match status" value="1"/>
</dbReference>
<dbReference type="SMR" id="A0A1S3YDK7"/>
<dbReference type="RefSeq" id="XP_016450078.1">
    <property type="nucleotide sequence ID" value="XM_016594592.1"/>
</dbReference>
<feature type="domain" description="Bet v I/Major latex protein" evidence="1">
    <location>
        <begin position="2"/>
        <end position="146"/>
    </location>
</feature>
<dbReference type="Pfam" id="PF00407">
    <property type="entry name" value="Bet_v_1"/>
    <property type="match status" value="1"/>
</dbReference>
<dbReference type="PaxDb" id="4097-A0A1S3YDK7"/>
<dbReference type="Gene3D" id="3.30.530.20">
    <property type="match status" value="1"/>
</dbReference>
<name>A0A1S3YDK7_TOBAC</name>
<protein>
    <submittedName>
        <fullName evidence="2">Kirola-like</fullName>
    </submittedName>
</protein>
<dbReference type="AlphaFoldDB" id="A0A1S3YDK7"/>
<dbReference type="PANTHER" id="PTHR31907">
    <property type="entry name" value="MLP-LIKE PROTEIN 423"/>
    <property type="match status" value="1"/>
</dbReference>
<evidence type="ECO:0000259" key="1">
    <source>
        <dbReference type="SMART" id="SM01037"/>
    </source>
</evidence>
<organism evidence="2">
    <name type="scientific">Nicotiana tabacum</name>
    <name type="common">Common tobacco</name>
    <dbReference type="NCBI Taxonomy" id="4097"/>
    <lineage>
        <taxon>Eukaryota</taxon>
        <taxon>Viridiplantae</taxon>
        <taxon>Streptophyta</taxon>
        <taxon>Embryophyta</taxon>
        <taxon>Tracheophyta</taxon>
        <taxon>Spermatophyta</taxon>
        <taxon>Magnoliopsida</taxon>
        <taxon>eudicotyledons</taxon>
        <taxon>Gunneridae</taxon>
        <taxon>Pentapetalae</taxon>
        <taxon>asterids</taxon>
        <taxon>lamiids</taxon>
        <taxon>Solanales</taxon>
        <taxon>Solanaceae</taxon>
        <taxon>Nicotianoideae</taxon>
        <taxon>Nicotianeae</taxon>
        <taxon>Nicotiana</taxon>
    </lineage>
</organism>
<evidence type="ECO:0000313" key="2">
    <source>
        <dbReference type="RefSeq" id="XP_016450078.1"/>
    </source>
</evidence>
<gene>
    <name evidence="2" type="primary">LOC107774922</name>
</gene>
<accession>A0A1S3YDK7</accession>
<dbReference type="InterPro" id="IPR051761">
    <property type="entry name" value="MLP-like_ligand-binding"/>
</dbReference>
<dbReference type="SMART" id="SM01037">
    <property type="entry name" value="Bet_v_1"/>
    <property type="match status" value="1"/>
</dbReference>
<dbReference type="InterPro" id="IPR000916">
    <property type="entry name" value="Bet_v_I/MLP"/>
</dbReference>